<comment type="caution">
    <text evidence="1">The sequence shown here is derived from an EMBL/GenBank/DDBJ whole genome shotgun (WGS) entry which is preliminary data.</text>
</comment>
<dbReference type="AlphaFoldDB" id="X1DFE9"/>
<dbReference type="InterPro" id="IPR027417">
    <property type="entry name" value="P-loop_NTPase"/>
</dbReference>
<name>X1DFE9_9ZZZZ</name>
<organism evidence="1">
    <name type="scientific">marine sediment metagenome</name>
    <dbReference type="NCBI Taxonomy" id="412755"/>
    <lineage>
        <taxon>unclassified sequences</taxon>
        <taxon>metagenomes</taxon>
        <taxon>ecological metagenomes</taxon>
    </lineage>
</organism>
<evidence type="ECO:0000313" key="1">
    <source>
        <dbReference type="EMBL" id="GAG95151.1"/>
    </source>
</evidence>
<reference evidence="1" key="1">
    <citation type="journal article" date="2014" name="Front. Microbiol.">
        <title>High frequency of phylogenetically diverse reductive dehalogenase-homologous genes in deep subseafloor sedimentary metagenomes.</title>
        <authorList>
            <person name="Kawai M."/>
            <person name="Futagami T."/>
            <person name="Toyoda A."/>
            <person name="Takaki Y."/>
            <person name="Nishi S."/>
            <person name="Hori S."/>
            <person name="Arai W."/>
            <person name="Tsubouchi T."/>
            <person name="Morono Y."/>
            <person name="Uchiyama I."/>
            <person name="Ito T."/>
            <person name="Fujiyama A."/>
            <person name="Inagaki F."/>
            <person name="Takami H."/>
        </authorList>
    </citation>
    <scope>NUCLEOTIDE SEQUENCE</scope>
    <source>
        <strain evidence="1">Expedition CK06-06</strain>
    </source>
</reference>
<dbReference type="Gene3D" id="3.40.50.300">
    <property type="entry name" value="P-loop containing nucleotide triphosphate hydrolases"/>
    <property type="match status" value="1"/>
</dbReference>
<accession>X1DFE9</accession>
<protein>
    <recommendedName>
        <fullName evidence="2">AAA domain-containing protein</fullName>
    </recommendedName>
</protein>
<dbReference type="EMBL" id="BART01026292">
    <property type="protein sequence ID" value="GAG95151.1"/>
    <property type="molecule type" value="Genomic_DNA"/>
</dbReference>
<dbReference type="SUPFAM" id="SSF52540">
    <property type="entry name" value="P-loop containing nucleoside triphosphate hydrolases"/>
    <property type="match status" value="1"/>
</dbReference>
<evidence type="ECO:0008006" key="2">
    <source>
        <dbReference type="Google" id="ProtNLM"/>
    </source>
</evidence>
<feature type="non-terminal residue" evidence="1">
    <location>
        <position position="42"/>
    </location>
</feature>
<sequence>MKLKKIYFDAFKSFLRKELEINDNCIGLVGINESGKSNLLYA</sequence>
<gene>
    <name evidence="1" type="ORF">S01H4_46948</name>
</gene>
<proteinExistence type="predicted"/>